<dbReference type="EC" id="3.2.1.89" evidence="4"/>
<reference evidence="5 6" key="1">
    <citation type="submission" date="2019-11" db="EMBL/GenBank/DDBJ databases">
        <title>Gracilibacillus salitolerans sp. nov., a moderate halophile isolated from a saline soil in northwest China.</title>
        <authorList>
            <person name="Gan L."/>
        </authorList>
    </citation>
    <scope>NUCLEOTIDE SEQUENCE [LARGE SCALE GENOMIC DNA]</scope>
    <source>
        <strain evidence="5 6">SCU50</strain>
    </source>
</reference>
<evidence type="ECO:0000313" key="5">
    <source>
        <dbReference type="EMBL" id="QGH36494.1"/>
    </source>
</evidence>
<organism evidence="5 6">
    <name type="scientific">Gracilibacillus salitolerans</name>
    <dbReference type="NCBI Taxonomy" id="2663022"/>
    <lineage>
        <taxon>Bacteria</taxon>
        <taxon>Bacillati</taxon>
        <taxon>Bacillota</taxon>
        <taxon>Bacilli</taxon>
        <taxon>Bacillales</taxon>
        <taxon>Bacillaceae</taxon>
        <taxon>Gracilibacillus</taxon>
    </lineage>
</organism>
<dbReference type="PANTHER" id="PTHR34983:SF2">
    <property type="entry name" value="ENDO-BETA-1,4-GALACTANASE"/>
    <property type="match status" value="1"/>
</dbReference>
<gene>
    <name evidence="5" type="ORF">GI584_21650</name>
</gene>
<accession>A0A5Q2TNF2</accession>
<evidence type="ECO:0000256" key="3">
    <source>
        <dbReference type="ARBA" id="ARBA00023295"/>
    </source>
</evidence>
<dbReference type="InterPro" id="IPR017853">
    <property type="entry name" value="GH"/>
</dbReference>
<dbReference type="KEGG" id="grc:GI584_21650"/>
<dbReference type="AlphaFoldDB" id="A0A5Q2TNF2"/>
<evidence type="ECO:0000313" key="6">
    <source>
        <dbReference type="Proteomes" id="UP000339690"/>
    </source>
</evidence>
<dbReference type="EMBL" id="CP045915">
    <property type="protein sequence ID" value="QGH36494.1"/>
    <property type="molecule type" value="Genomic_DNA"/>
</dbReference>
<protein>
    <recommendedName>
        <fullName evidence="4">Arabinogalactan endo-beta-1,4-galactanase</fullName>
        <ecNumber evidence="4">3.2.1.89</ecNumber>
    </recommendedName>
</protein>
<keyword evidence="2 4" id="KW-0378">Hydrolase</keyword>
<evidence type="ECO:0000256" key="4">
    <source>
        <dbReference type="RuleBase" id="RU361192"/>
    </source>
</evidence>
<dbReference type="GO" id="GO:0015926">
    <property type="term" value="F:glucosidase activity"/>
    <property type="evidence" value="ECO:0007669"/>
    <property type="project" value="InterPro"/>
</dbReference>
<evidence type="ECO:0000256" key="2">
    <source>
        <dbReference type="ARBA" id="ARBA00022801"/>
    </source>
</evidence>
<dbReference type="PANTHER" id="PTHR34983">
    <property type="entry name" value="ARABINOGALACTAN ENDO-BETA-1,4-GALACTANASE A"/>
    <property type="match status" value="1"/>
</dbReference>
<dbReference type="RefSeq" id="WP_153792597.1">
    <property type="nucleotide sequence ID" value="NZ_CP045915.1"/>
</dbReference>
<dbReference type="GO" id="GO:0031218">
    <property type="term" value="F:arabinogalactan endo-1,4-beta-galactosidase activity"/>
    <property type="evidence" value="ECO:0007669"/>
    <property type="project" value="UniProtKB-EC"/>
</dbReference>
<dbReference type="Gene3D" id="3.20.20.80">
    <property type="entry name" value="Glycosidases"/>
    <property type="match status" value="1"/>
</dbReference>
<dbReference type="Pfam" id="PF07745">
    <property type="entry name" value="Glyco_hydro_53"/>
    <property type="match status" value="1"/>
</dbReference>
<keyword evidence="6" id="KW-1185">Reference proteome</keyword>
<proteinExistence type="inferred from homology"/>
<dbReference type="SUPFAM" id="SSF51445">
    <property type="entry name" value="(Trans)glycosidases"/>
    <property type="match status" value="1"/>
</dbReference>
<comment type="catalytic activity">
    <reaction evidence="4">
        <text>The enzyme specifically hydrolyzes (1-&gt;4)-beta-D-galactosidic linkages in type I arabinogalactans.</text>
        <dbReference type="EC" id="3.2.1.89"/>
    </reaction>
</comment>
<evidence type="ECO:0000256" key="1">
    <source>
        <dbReference type="ARBA" id="ARBA00010687"/>
    </source>
</evidence>
<comment type="similarity">
    <text evidence="1 4">Belongs to the glycosyl hydrolase 53 family.</text>
</comment>
<dbReference type="InterPro" id="IPR011683">
    <property type="entry name" value="Glyco_hydro_53"/>
</dbReference>
<dbReference type="GO" id="GO:0045490">
    <property type="term" value="P:pectin catabolic process"/>
    <property type="evidence" value="ECO:0007669"/>
    <property type="project" value="TreeGrafter"/>
</dbReference>
<dbReference type="Proteomes" id="UP000339690">
    <property type="component" value="Chromosome"/>
</dbReference>
<name>A0A5Q2TNF2_9BACI</name>
<sequence length="353" mass="40830">MTQKDFIKGVDLSFVDEVETEGGQYYEDGKATDVLEILHRAGVNAVRLRLWHTPTGGYCNIDRTLSMAKRIKAYNMDFLLDFHYSDYWADPGKQAKPKVWENLSFDELVAAVYSYTKEVIEAFKKEDVIPDMVQIGNEITNGMLWEEGKIYKEKNAEKVENWDGIIPLIKAGLEGVQAAITENNQIKTMIHIDRGGDNPGSRKFYDQMEKFQLDYDVIGLSYYPWWHGPYQDFEANMEDIATRYQKEIIVVEVAYPWIVPDEIPEVDDAPDFREHLVPGYPATVEGQKAYLEKLIETVKQTPYNLGKGIYYWEPCWIPSKQEWSVGHDNNWSHLTLFDYEGNKLMGLDAFAKE</sequence>
<keyword evidence="3 4" id="KW-0326">Glycosidase</keyword>